<dbReference type="PANTHER" id="PTHR45832:SF22">
    <property type="entry name" value="SERINE_THREONINE-PROTEIN KINASE SAMKA-RELATED"/>
    <property type="match status" value="1"/>
</dbReference>
<accession>A0ABS2RFP8</accession>
<feature type="compositionally biased region" description="Polar residues" evidence="4">
    <location>
        <begin position="367"/>
        <end position="377"/>
    </location>
</feature>
<dbReference type="EC" id="2.7.11.1" evidence="7"/>
<feature type="region of interest" description="Disordered" evidence="4">
    <location>
        <begin position="361"/>
        <end position="412"/>
    </location>
</feature>
<keyword evidence="7" id="KW-0418">Kinase</keyword>
<evidence type="ECO:0000256" key="3">
    <source>
        <dbReference type="ARBA" id="ARBA00022840"/>
    </source>
</evidence>
<feature type="domain" description="Protein kinase" evidence="6">
    <location>
        <begin position="6"/>
        <end position="241"/>
    </location>
</feature>
<dbReference type="InterPro" id="IPR000719">
    <property type="entry name" value="Prot_kinase_dom"/>
</dbReference>
<dbReference type="RefSeq" id="WP_204916448.1">
    <property type="nucleotide sequence ID" value="NZ_BAAAQP010000011.1"/>
</dbReference>
<dbReference type="SMART" id="SM00220">
    <property type="entry name" value="S_TKc"/>
    <property type="match status" value="1"/>
</dbReference>
<dbReference type="CDD" id="cd14014">
    <property type="entry name" value="STKc_PknB_like"/>
    <property type="match status" value="1"/>
</dbReference>
<keyword evidence="5" id="KW-0812">Transmembrane</keyword>
<feature type="transmembrane region" description="Helical" evidence="5">
    <location>
        <begin position="302"/>
        <end position="324"/>
    </location>
</feature>
<dbReference type="Proteomes" id="UP000704762">
    <property type="component" value="Unassembled WGS sequence"/>
</dbReference>
<evidence type="ECO:0000259" key="6">
    <source>
        <dbReference type="PROSITE" id="PS50011"/>
    </source>
</evidence>
<sequence>MDIGHYTLIGQLPSGRYGAIWRARDPHGTEVVLKQLALAQVERRPLIRAVATGFGGLRHVNLARCFDPVEDDSGIWLVEEWVPGVSLSALGGTSPLSWRQMLGVLHGALQGLAVAHRQGLSHGDLSPRTIMVSADGTPKVIGCGAWAGQPEVAGISGYASPEVLAGWPLAPTADVYSAGAMLARAVLGQPVSDPASPTTAVPLDSVQPDLRTVLTRALSVDPDARQPDAQVLLDELDHAATRAFGVGWWTLEGLAAAVSSWGVSTAGSVGGSPGIVGGSEPTLAPAGGYGAVSGSINLRGDLGPGAVAGAYAPMGGAAAAVAPARRSGSPPRPRRLIAVAAAGTALVILAVVLYVFARPPSTEADPQASTGAETTTNQRPPTSPPAPSPTPTPKPKPSPTPTTSPTPRPQSAAGFAGVYRFQSVVTKSNLTSEPVGRKATSTWVVKTTCRKARCTTSVSSSGGGREPMTVKAGGWSNRSKGNGRCVNVRTGVATGQLVPTLFTRTVSPTQRTGAQITKMAGTERFRQLKRCNNQVAPLAEVRRKVTITFLRR</sequence>
<evidence type="ECO:0000313" key="7">
    <source>
        <dbReference type="EMBL" id="MBM7797816.1"/>
    </source>
</evidence>
<dbReference type="Gene3D" id="3.30.200.20">
    <property type="entry name" value="Phosphorylase Kinase, domain 1"/>
    <property type="match status" value="1"/>
</dbReference>
<keyword evidence="7" id="KW-0808">Transferase</keyword>
<dbReference type="PANTHER" id="PTHR45832">
    <property type="entry name" value="SERINE/THREONINE-PROTEIN KINASE SAMKA-RELATED-RELATED"/>
    <property type="match status" value="1"/>
</dbReference>
<gene>
    <name evidence="7" type="ORF">JOE57_000737</name>
</gene>
<keyword evidence="2" id="KW-0547">Nucleotide-binding</keyword>
<evidence type="ECO:0000256" key="5">
    <source>
        <dbReference type="SAM" id="Phobius"/>
    </source>
</evidence>
<feature type="transmembrane region" description="Helical" evidence="5">
    <location>
        <begin position="336"/>
        <end position="357"/>
    </location>
</feature>
<dbReference type="EMBL" id="JAFBCF010000001">
    <property type="protein sequence ID" value="MBM7797816.1"/>
    <property type="molecule type" value="Genomic_DNA"/>
</dbReference>
<keyword evidence="5" id="KW-0472">Membrane</keyword>
<dbReference type="GO" id="GO:0004674">
    <property type="term" value="F:protein serine/threonine kinase activity"/>
    <property type="evidence" value="ECO:0007669"/>
    <property type="project" value="UniProtKB-EC"/>
</dbReference>
<evidence type="ECO:0000256" key="4">
    <source>
        <dbReference type="SAM" id="MobiDB-lite"/>
    </source>
</evidence>
<dbReference type="Pfam" id="PF00069">
    <property type="entry name" value="Pkinase"/>
    <property type="match status" value="1"/>
</dbReference>
<keyword evidence="8" id="KW-1185">Reference proteome</keyword>
<organism evidence="7 8">
    <name type="scientific">Microlunatus panaciterrae</name>
    <dbReference type="NCBI Taxonomy" id="400768"/>
    <lineage>
        <taxon>Bacteria</taxon>
        <taxon>Bacillati</taxon>
        <taxon>Actinomycetota</taxon>
        <taxon>Actinomycetes</taxon>
        <taxon>Propionibacteriales</taxon>
        <taxon>Propionibacteriaceae</taxon>
        <taxon>Microlunatus</taxon>
    </lineage>
</organism>
<reference evidence="7 8" key="1">
    <citation type="submission" date="2021-01" db="EMBL/GenBank/DDBJ databases">
        <title>Sequencing the genomes of 1000 actinobacteria strains.</title>
        <authorList>
            <person name="Klenk H.-P."/>
        </authorList>
    </citation>
    <scope>NUCLEOTIDE SEQUENCE [LARGE SCALE GENOMIC DNA]</scope>
    <source>
        <strain evidence="7 8">DSM 18662</strain>
    </source>
</reference>
<dbReference type="SUPFAM" id="SSF56112">
    <property type="entry name" value="Protein kinase-like (PK-like)"/>
    <property type="match status" value="1"/>
</dbReference>
<evidence type="ECO:0000256" key="2">
    <source>
        <dbReference type="ARBA" id="ARBA00022741"/>
    </source>
</evidence>
<dbReference type="PROSITE" id="PS50011">
    <property type="entry name" value="PROTEIN_KINASE_DOM"/>
    <property type="match status" value="1"/>
</dbReference>
<evidence type="ECO:0000313" key="8">
    <source>
        <dbReference type="Proteomes" id="UP000704762"/>
    </source>
</evidence>
<name>A0ABS2RFP8_9ACTN</name>
<proteinExistence type="inferred from homology"/>
<feature type="compositionally biased region" description="Pro residues" evidence="4">
    <location>
        <begin position="381"/>
        <end position="408"/>
    </location>
</feature>
<feature type="region of interest" description="Disordered" evidence="4">
    <location>
        <begin position="455"/>
        <end position="477"/>
    </location>
</feature>
<dbReference type="Gene3D" id="1.10.510.10">
    <property type="entry name" value="Transferase(Phosphotransferase) domain 1"/>
    <property type="match status" value="1"/>
</dbReference>
<keyword evidence="5" id="KW-1133">Transmembrane helix</keyword>
<comment type="caution">
    <text evidence="7">The sequence shown here is derived from an EMBL/GenBank/DDBJ whole genome shotgun (WGS) entry which is preliminary data.</text>
</comment>
<dbReference type="InterPro" id="IPR051931">
    <property type="entry name" value="PAK3-like"/>
</dbReference>
<dbReference type="InterPro" id="IPR011009">
    <property type="entry name" value="Kinase-like_dom_sf"/>
</dbReference>
<protein>
    <submittedName>
        <fullName evidence="7">Serine/threonine-protein kinase</fullName>
        <ecNumber evidence="7">2.7.11.1</ecNumber>
    </submittedName>
</protein>
<keyword evidence="3" id="KW-0067">ATP-binding</keyword>
<evidence type="ECO:0000256" key="1">
    <source>
        <dbReference type="ARBA" id="ARBA00008874"/>
    </source>
</evidence>
<comment type="similarity">
    <text evidence="1">Belongs to the protein kinase superfamily. STE Ser/Thr protein kinase family. STE20 subfamily.</text>
</comment>